<evidence type="ECO:0000256" key="13">
    <source>
        <dbReference type="ARBA" id="ARBA00037382"/>
    </source>
</evidence>
<feature type="compositionally biased region" description="Polar residues" evidence="15">
    <location>
        <begin position="268"/>
        <end position="287"/>
    </location>
</feature>
<dbReference type="GO" id="GO:0003677">
    <property type="term" value="F:DNA binding"/>
    <property type="evidence" value="ECO:0007669"/>
    <property type="project" value="UniProtKB-KW"/>
</dbReference>
<dbReference type="GO" id="GO:0045467">
    <property type="term" value="P:R7 cell development"/>
    <property type="evidence" value="ECO:0007669"/>
    <property type="project" value="UniProtKB-ARBA"/>
</dbReference>
<dbReference type="EMBL" id="JARAKH010000049">
    <property type="protein sequence ID" value="KAK8375910.1"/>
    <property type="molecule type" value="Genomic_DNA"/>
</dbReference>
<comment type="function">
    <text evidence="13">Putative transcription factor required for axon growth and guidance in the central and peripheral nervous systems. Repels CNS axons away from the midline by promoting the expression of the midline repellent sli and its receptor robo.</text>
</comment>
<dbReference type="InterPro" id="IPR051095">
    <property type="entry name" value="Dros_DevTransReg"/>
</dbReference>
<dbReference type="InterPro" id="IPR000210">
    <property type="entry name" value="BTB/POZ_dom"/>
</dbReference>
<dbReference type="GO" id="GO:0045476">
    <property type="term" value="P:nurse cell apoptotic process"/>
    <property type="evidence" value="ECO:0007669"/>
    <property type="project" value="UniProtKB-ARBA"/>
</dbReference>
<feature type="domain" description="BTB" evidence="16">
    <location>
        <begin position="32"/>
        <end position="97"/>
    </location>
</feature>
<dbReference type="GO" id="GO:0007526">
    <property type="term" value="P:larval somatic muscle development"/>
    <property type="evidence" value="ECO:0007669"/>
    <property type="project" value="UniProtKB-ARBA"/>
</dbReference>
<dbReference type="Pfam" id="PF00096">
    <property type="entry name" value="zf-C2H2"/>
    <property type="match status" value="1"/>
</dbReference>
<name>A0AAW0SKK0_SCYPA</name>
<evidence type="ECO:0000256" key="2">
    <source>
        <dbReference type="ARBA" id="ARBA00022473"/>
    </source>
</evidence>
<keyword evidence="7" id="KW-0862">Zinc</keyword>
<keyword evidence="6" id="KW-0221">Differentiation</keyword>
<evidence type="ECO:0000259" key="16">
    <source>
        <dbReference type="PROSITE" id="PS50097"/>
    </source>
</evidence>
<sequence>MGDGGLLSLSWNNHKATFCHILSTLREKERYTDVTLACEGKFYPVHKLVLSTCSEYFESMFEHTPCKHPIIVLKDLKSDEVESLLSYMYAGVVNVAQNDLARLIKAAELLKVKGLAVPDEPPQEVENRKNSPPRSSRDDRSSPHPKRRRRDDSDGVAGEQHGTNASPPASPRTSPYHAASEFHQDNSRTHNEGHVSEHRTEKSIDRLEHDVRSDAKSTGDLNPDQHNPAKPCSPLQVMLEETLVKEEIMDHLPEDKDSLMGSGMDYGSMTSDGRLENSSSDGGTQEHQLLSAKYEQQSLAPSQTHHLPEAVVEALAGPSGMQGWLGGGGDMSGTFSGVDSYGGDSRHQDLRQPLPTQQPQAHQMVSPSSGHAMGAAAYNNEPAESHDTQYSAHCHSQGWDAPLTCLHCSYQANCPDELKRHLYSHKGRRPQTCPHCHYETIDSSNLRRHIRTHTGEKPYSCPMCPYQTAMKGNLNRHLHRHVSKIGSL</sequence>
<dbReference type="GO" id="GO:0008270">
    <property type="term" value="F:zinc ion binding"/>
    <property type="evidence" value="ECO:0007669"/>
    <property type="project" value="UniProtKB-KW"/>
</dbReference>
<evidence type="ECO:0000256" key="1">
    <source>
        <dbReference type="ARBA" id="ARBA00004123"/>
    </source>
</evidence>
<keyword evidence="5 14" id="KW-0863">Zinc-finger</keyword>
<evidence type="ECO:0000256" key="14">
    <source>
        <dbReference type="PROSITE-ProRule" id="PRU00042"/>
    </source>
</evidence>
<keyword evidence="8" id="KW-0524">Neurogenesis</keyword>
<evidence type="ECO:0000259" key="17">
    <source>
        <dbReference type="PROSITE" id="PS50157"/>
    </source>
</evidence>
<dbReference type="SMART" id="SM00355">
    <property type="entry name" value="ZnF_C2H2"/>
    <property type="match status" value="3"/>
</dbReference>
<organism evidence="18 19">
    <name type="scientific">Scylla paramamosain</name>
    <name type="common">Mud crab</name>
    <dbReference type="NCBI Taxonomy" id="85552"/>
    <lineage>
        <taxon>Eukaryota</taxon>
        <taxon>Metazoa</taxon>
        <taxon>Ecdysozoa</taxon>
        <taxon>Arthropoda</taxon>
        <taxon>Crustacea</taxon>
        <taxon>Multicrustacea</taxon>
        <taxon>Malacostraca</taxon>
        <taxon>Eumalacostraca</taxon>
        <taxon>Eucarida</taxon>
        <taxon>Decapoda</taxon>
        <taxon>Pleocyemata</taxon>
        <taxon>Brachyura</taxon>
        <taxon>Eubrachyura</taxon>
        <taxon>Portunoidea</taxon>
        <taxon>Portunidae</taxon>
        <taxon>Portuninae</taxon>
        <taxon>Scylla</taxon>
    </lineage>
</organism>
<feature type="domain" description="C2H2-type" evidence="17">
    <location>
        <begin position="431"/>
        <end position="458"/>
    </location>
</feature>
<evidence type="ECO:0000256" key="9">
    <source>
        <dbReference type="ARBA" id="ARBA00023015"/>
    </source>
</evidence>
<dbReference type="CDD" id="cd18315">
    <property type="entry name" value="BTB_POZ_BAB-like"/>
    <property type="match status" value="1"/>
</dbReference>
<evidence type="ECO:0000256" key="11">
    <source>
        <dbReference type="ARBA" id="ARBA00023163"/>
    </source>
</evidence>
<evidence type="ECO:0000256" key="6">
    <source>
        <dbReference type="ARBA" id="ARBA00022782"/>
    </source>
</evidence>
<dbReference type="PROSITE" id="PS50097">
    <property type="entry name" value="BTB"/>
    <property type="match status" value="1"/>
</dbReference>
<dbReference type="GO" id="GO:0035167">
    <property type="term" value="P:larval lymph gland hemopoiesis"/>
    <property type="evidence" value="ECO:0007669"/>
    <property type="project" value="UniProtKB-ARBA"/>
</dbReference>
<evidence type="ECO:0000313" key="19">
    <source>
        <dbReference type="Proteomes" id="UP001487740"/>
    </source>
</evidence>
<dbReference type="SMART" id="SM00225">
    <property type="entry name" value="BTB"/>
    <property type="match status" value="1"/>
</dbReference>
<dbReference type="SUPFAM" id="SSF54695">
    <property type="entry name" value="POZ domain"/>
    <property type="match status" value="1"/>
</dbReference>
<evidence type="ECO:0000256" key="10">
    <source>
        <dbReference type="ARBA" id="ARBA00023125"/>
    </source>
</evidence>
<evidence type="ECO:0000256" key="4">
    <source>
        <dbReference type="ARBA" id="ARBA00022737"/>
    </source>
</evidence>
<dbReference type="SUPFAM" id="SSF57667">
    <property type="entry name" value="beta-beta-alpha zinc fingers"/>
    <property type="match status" value="1"/>
</dbReference>
<keyword evidence="19" id="KW-1185">Reference proteome</keyword>
<dbReference type="GO" id="GO:0016199">
    <property type="term" value="P:axon midline choice point recognition"/>
    <property type="evidence" value="ECO:0007669"/>
    <property type="project" value="UniProtKB-ARBA"/>
</dbReference>
<feature type="compositionally biased region" description="Basic and acidic residues" evidence="15">
    <location>
        <begin position="125"/>
        <end position="142"/>
    </location>
</feature>
<keyword evidence="4" id="KW-0677">Repeat</keyword>
<dbReference type="InterPro" id="IPR011333">
    <property type="entry name" value="SKP1/BTB/POZ_sf"/>
</dbReference>
<dbReference type="AlphaFoldDB" id="A0AAW0SKK0"/>
<accession>A0AAW0SKK0</accession>
<dbReference type="PANTHER" id="PTHR23110:SF111">
    <property type="entry name" value="LONGITUDINALS LACKING PROTEIN, ISOFORMS F_I_K_T"/>
    <property type="match status" value="1"/>
</dbReference>
<evidence type="ECO:0000256" key="5">
    <source>
        <dbReference type="ARBA" id="ARBA00022771"/>
    </source>
</evidence>
<dbReference type="Gene3D" id="3.30.160.60">
    <property type="entry name" value="Classic Zinc Finger"/>
    <property type="match status" value="2"/>
</dbReference>
<dbReference type="InterPro" id="IPR013087">
    <property type="entry name" value="Znf_C2H2_type"/>
</dbReference>
<evidence type="ECO:0000256" key="15">
    <source>
        <dbReference type="SAM" id="MobiDB-lite"/>
    </source>
</evidence>
<dbReference type="Gene3D" id="3.30.710.10">
    <property type="entry name" value="Potassium Channel Kv1.1, Chain A"/>
    <property type="match status" value="1"/>
</dbReference>
<comment type="subcellular location">
    <subcellularLocation>
        <location evidence="1">Nucleus</location>
    </subcellularLocation>
</comment>
<keyword evidence="10" id="KW-0238">DNA-binding</keyword>
<proteinExistence type="predicted"/>
<protein>
    <submittedName>
        <fullName evidence="18">Uncharacterized protein</fullName>
    </submittedName>
</protein>
<keyword evidence="12" id="KW-0539">Nucleus</keyword>
<keyword evidence="3" id="KW-0479">Metal-binding</keyword>
<dbReference type="Pfam" id="PF00651">
    <property type="entry name" value="BTB"/>
    <property type="match status" value="1"/>
</dbReference>
<dbReference type="PROSITE" id="PS50157">
    <property type="entry name" value="ZINC_FINGER_C2H2_2"/>
    <property type="match status" value="2"/>
</dbReference>
<dbReference type="InterPro" id="IPR036236">
    <property type="entry name" value="Znf_C2H2_sf"/>
</dbReference>
<reference evidence="18 19" key="1">
    <citation type="submission" date="2023-03" db="EMBL/GenBank/DDBJ databases">
        <title>High-quality genome of Scylla paramamosain provides insights in environmental adaptation.</title>
        <authorList>
            <person name="Zhang L."/>
        </authorList>
    </citation>
    <scope>NUCLEOTIDE SEQUENCE [LARGE SCALE GENOMIC DNA]</scope>
    <source>
        <strain evidence="18">LZ_2023a</strain>
        <tissue evidence="18">Muscle</tissue>
    </source>
</reference>
<gene>
    <name evidence="18" type="ORF">O3P69_008563</name>
</gene>
<evidence type="ECO:0000256" key="3">
    <source>
        <dbReference type="ARBA" id="ARBA00022723"/>
    </source>
</evidence>
<dbReference type="FunFam" id="3.30.160.60:FF:000446">
    <property type="entry name" value="Zinc finger protein"/>
    <property type="match status" value="1"/>
</dbReference>
<feature type="compositionally biased region" description="Basic and acidic residues" evidence="15">
    <location>
        <begin position="180"/>
        <end position="217"/>
    </location>
</feature>
<evidence type="ECO:0000313" key="18">
    <source>
        <dbReference type="EMBL" id="KAK8375910.1"/>
    </source>
</evidence>
<dbReference type="GO" id="GO:0005634">
    <property type="term" value="C:nucleus"/>
    <property type="evidence" value="ECO:0007669"/>
    <property type="project" value="UniProtKB-SubCell"/>
</dbReference>
<dbReference type="PANTHER" id="PTHR23110">
    <property type="entry name" value="BTB DOMAIN TRANSCRIPTION FACTOR"/>
    <property type="match status" value="1"/>
</dbReference>
<dbReference type="GO" id="GO:0006357">
    <property type="term" value="P:regulation of transcription by RNA polymerase II"/>
    <property type="evidence" value="ECO:0007669"/>
    <property type="project" value="TreeGrafter"/>
</dbReference>
<dbReference type="GO" id="GO:0048813">
    <property type="term" value="P:dendrite morphogenesis"/>
    <property type="evidence" value="ECO:0007669"/>
    <property type="project" value="UniProtKB-ARBA"/>
</dbReference>
<dbReference type="Proteomes" id="UP001487740">
    <property type="component" value="Unassembled WGS sequence"/>
</dbReference>
<feature type="compositionally biased region" description="Polar residues" evidence="15">
    <location>
        <begin position="161"/>
        <end position="173"/>
    </location>
</feature>
<keyword evidence="2" id="KW-0217">Developmental protein</keyword>
<comment type="caution">
    <text evidence="18">The sequence shown here is derived from an EMBL/GenBank/DDBJ whole genome shotgun (WGS) entry which is preliminary data.</text>
</comment>
<dbReference type="FunFam" id="3.30.160.60:FF:000325">
    <property type="entry name" value="ZFP90 zinc finger protein"/>
    <property type="match status" value="1"/>
</dbReference>
<feature type="region of interest" description="Disordered" evidence="15">
    <location>
        <begin position="119"/>
        <end position="235"/>
    </location>
</feature>
<evidence type="ECO:0000256" key="7">
    <source>
        <dbReference type="ARBA" id="ARBA00022833"/>
    </source>
</evidence>
<dbReference type="GO" id="GO:0007464">
    <property type="term" value="P:R3/R4 cell fate commitment"/>
    <property type="evidence" value="ECO:0007669"/>
    <property type="project" value="UniProtKB-ARBA"/>
</dbReference>
<feature type="domain" description="C2H2-type" evidence="17">
    <location>
        <begin position="403"/>
        <end position="430"/>
    </location>
</feature>
<feature type="region of interest" description="Disordered" evidence="15">
    <location>
        <begin position="252"/>
        <end position="287"/>
    </location>
</feature>
<dbReference type="GO" id="GO:0008406">
    <property type="term" value="P:gonad development"/>
    <property type="evidence" value="ECO:0007669"/>
    <property type="project" value="UniProtKB-ARBA"/>
</dbReference>
<keyword evidence="9" id="KW-0805">Transcription regulation</keyword>
<evidence type="ECO:0000256" key="8">
    <source>
        <dbReference type="ARBA" id="ARBA00022902"/>
    </source>
</evidence>
<evidence type="ECO:0000256" key="12">
    <source>
        <dbReference type="ARBA" id="ARBA00023242"/>
    </source>
</evidence>
<keyword evidence="11" id="KW-0804">Transcription</keyword>